<dbReference type="InterPro" id="IPR055319">
    <property type="entry name" value="At5g58720-like"/>
</dbReference>
<dbReference type="InterPro" id="IPR013899">
    <property type="entry name" value="DUF1771"/>
</dbReference>
<dbReference type="PANTHER" id="PTHR47676">
    <property type="entry name" value="OS01G0225100 PROTEIN"/>
    <property type="match status" value="1"/>
</dbReference>
<sequence>MVSTDGLTARFSCSYTDAEPQQDIYAKGDEYHKFRESAKEHRDSMRSYFKKAATACSKGELEYAAYLSDQVCFLLGGCYESCVAYKFEM</sequence>
<dbReference type="PANTHER" id="PTHR47676:SF1">
    <property type="entry name" value="SMR DOMAIN-CONTAINING PROTEIN"/>
    <property type="match status" value="1"/>
</dbReference>
<organism evidence="2 3">
    <name type="scientific">Gossypium raimondii</name>
    <name type="common">Peruvian cotton</name>
    <name type="synonym">Gossypium klotzschianum subsp. raimondii</name>
    <dbReference type="NCBI Taxonomy" id="29730"/>
    <lineage>
        <taxon>Eukaryota</taxon>
        <taxon>Viridiplantae</taxon>
        <taxon>Streptophyta</taxon>
        <taxon>Embryophyta</taxon>
        <taxon>Tracheophyta</taxon>
        <taxon>Spermatophyta</taxon>
        <taxon>Magnoliopsida</taxon>
        <taxon>eudicotyledons</taxon>
        <taxon>Gunneridae</taxon>
        <taxon>Pentapetalae</taxon>
        <taxon>rosids</taxon>
        <taxon>malvids</taxon>
        <taxon>Malvales</taxon>
        <taxon>Malvaceae</taxon>
        <taxon>Malvoideae</taxon>
        <taxon>Gossypium</taxon>
    </lineage>
</organism>
<proteinExistence type="predicted"/>
<dbReference type="EMBL" id="CM001748">
    <property type="protein sequence ID" value="KJB53616.1"/>
    <property type="molecule type" value="Genomic_DNA"/>
</dbReference>
<accession>A0A0D2TGH7</accession>
<reference evidence="2 3" key="1">
    <citation type="journal article" date="2012" name="Nature">
        <title>Repeated polyploidization of Gossypium genomes and the evolution of spinnable cotton fibres.</title>
        <authorList>
            <person name="Paterson A.H."/>
            <person name="Wendel J.F."/>
            <person name="Gundlach H."/>
            <person name="Guo H."/>
            <person name="Jenkins J."/>
            <person name="Jin D."/>
            <person name="Llewellyn D."/>
            <person name="Showmaker K.C."/>
            <person name="Shu S."/>
            <person name="Udall J."/>
            <person name="Yoo M.J."/>
            <person name="Byers R."/>
            <person name="Chen W."/>
            <person name="Doron-Faigenboim A."/>
            <person name="Duke M.V."/>
            <person name="Gong L."/>
            <person name="Grimwood J."/>
            <person name="Grover C."/>
            <person name="Grupp K."/>
            <person name="Hu G."/>
            <person name="Lee T.H."/>
            <person name="Li J."/>
            <person name="Lin L."/>
            <person name="Liu T."/>
            <person name="Marler B.S."/>
            <person name="Page J.T."/>
            <person name="Roberts A.W."/>
            <person name="Romanel E."/>
            <person name="Sanders W.S."/>
            <person name="Szadkowski E."/>
            <person name="Tan X."/>
            <person name="Tang H."/>
            <person name="Xu C."/>
            <person name="Wang J."/>
            <person name="Wang Z."/>
            <person name="Zhang D."/>
            <person name="Zhang L."/>
            <person name="Ashrafi H."/>
            <person name="Bedon F."/>
            <person name="Bowers J.E."/>
            <person name="Brubaker C.L."/>
            <person name="Chee P.W."/>
            <person name="Das S."/>
            <person name="Gingle A.R."/>
            <person name="Haigler C.H."/>
            <person name="Harker D."/>
            <person name="Hoffmann L.V."/>
            <person name="Hovav R."/>
            <person name="Jones D.C."/>
            <person name="Lemke C."/>
            <person name="Mansoor S."/>
            <person name="ur Rahman M."/>
            <person name="Rainville L.N."/>
            <person name="Rambani A."/>
            <person name="Reddy U.K."/>
            <person name="Rong J.K."/>
            <person name="Saranga Y."/>
            <person name="Scheffler B.E."/>
            <person name="Scheffler J.A."/>
            <person name="Stelly D.M."/>
            <person name="Triplett B.A."/>
            <person name="Van Deynze A."/>
            <person name="Vaslin M.F."/>
            <person name="Waghmare V.N."/>
            <person name="Walford S.A."/>
            <person name="Wright R.J."/>
            <person name="Zaki E.A."/>
            <person name="Zhang T."/>
            <person name="Dennis E.S."/>
            <person name="Mayer K.F."/>
            <person name="Peterson D.G."/>
            <person name="Rokhsar D.S."/>
            <person name="Wang X."/>
            <person name="Schmutz J."/>
        </authorList>
    </citation>
    <scope>NUCLEOTIDE SEQUENCE [LARGE SCALE GENOMIC DNA]</scope>
</reference>
<protein>
    <recommendedName>
        <fullName evidence="1">DUF1771 domain-containing protein</fullName>
    </recommendedName>
</protein>
<evidence type="ECO:0000313" key="2">
    <source>
        <dbReference type="EMBL" id="KJB53616.1"/>
    </source>
</evidence>
<dbReference type="Pfam" id="PF08590">
    <property type="entry name" value="DUF1771"/>
    <property type="match status" value="1"/>
</dbReference>
<evidence type="ECO:0000313" key="3">
    <source>
        <dbReference type="Proteomes" id="UP000032304"/>
    </source>
</evidence>
<feature type="domain" description="DUF1771" evidence="1">
    <location>
        <begin position="31"/>
        <end position="70"/>
    </location>
</feature>
<dbReference type="Proteomes" id="UP000032304">
    <property type="component" value="Chromosome 9"/>
</dbReference>
<keyword evidence="3" id="KW-1185">Reference proteome</keyword>
<evidence type="ECO:0000259" key="1">
    <source>
        <dbReference type="Pfam" id="PF08590"/>
    </source>
</evidence>
<dbReference type="Gramene" id="KJB53616">
    <property type="protein sequence ID" value="KJB53616"/>
    <property type="gene ID" value="B456_009G278500"/>
</dbReference>
<dbReference type="AlphaFoldDB" id="A0A0D2TGH7"/>
<gene>
    <name evidence="2" type="ORF">B456_009G278500</name>
</gene>
<name>A0A0D2TGH7_GOSRA</name>